<feature type="region of interest" description="Disordered" evidence="4">
    <location>
        <begin position="64"/>
        <end position="98"/>
    </location>
</feature>
<evidence type="ECO:0000256" key="3">
    <source>
        <dbReference type="ARBA" id="ARBA00023163"/>
    </source>
</evidence>
<gene>
    <name evidence="6" type="ORF">AKJ09_06363</name>
</gene>
<dbReference type="STRING" id="1391654.AKJ09_06363"/>
<dbReference type="Proteomes" id="UP000064967">
    <property type="component" value="Chromosome"/>
</dbReference>
<dbReference type="InterPro" id="IPR036390">
    <property type="entry name" value="WH_DNA-bd_sf"/>
</dbReference>
<dbReference type="InterPro" id="IPR036388">
    <property type="entry name" value="WH-like_DNA-bd_sf"/>
</dbReference>
<evidence type="ECO:0000256" key="1">
    <source>
        <dbReference type="ARBA" id="ARBA00023015"/>
    </source>
</evidence>
<accession>A0A0K1Q2T7</accession>
<name>A0A0K1Q2T7_9BACT</name>
<dbReference type="SUPFAM" id="SSF46785">
    <property type="entry name" value="Winged helix' DNA-binding domain"/>
    <property type="match status" value="1"/>
</dbReference>
<dbReference type="PATRIC" id="fig|1391654.3.peg.6450"/>
<keyword evidence="1" id="KW-0805">Transcription regulation</keyword>
<dbReference type="EMBL" id="CP012333">
    <property type="protein sequence ID" value="AKU99699.1"/>
    <property type="molecule type" value="Genomic_DNA"/>
</dbReference>
<dbReference type="GO" id="GO:0003677">
    <property type="term" value="F:DNA binding"/>
    <property type="evidence" value="ECO:0007669"/>
    <property type="project" value="UniProtKB-KW"/>
</dbReference>
<dbReference type="PANTHER" id="PTHR33204">
    <property type="entry name" value="TRANSCRIPTIONAL REGULATOR, MARR FAMILY"/>
    <property type="match status" value="1"/>
</dbReference>
<evidence type="ECO:0000313" key="6">
    <source>
        <dbReference type="EMBL" id="AKU99699.1"/>
    </source>
</evidence>
<dbReference type="PROSITE" id="PS51118">
    <property type="entry name" value="HTH_HXLR"/>
    <property type="match status" value="1"/>
</dbReference>
<evidence type="ECO:0000259" key="5">
    <source>
        <dbReference type="PROSITE" id="PS51118"/>
    </source>
</evidence>
<evidence type="ECO:0000256" key="2">
    <source>
        <dbReference type="ARBA" id="ARBA00023125"/>
    </source>
</evidence>
<keyword evidence="3" id="KW-0804">Transcription</keyword>
<evidence type="ECO:0000313" key="7">
    <source>
        <dbReference type="Proteomes" id="UP000064967"/>
    </source>
</evidence>
<proteinExistence type="predicted"/>
<dbReference type="AlphaFoldDB" id="A0A0K1Q2T7"/>
<dbReference type="PANTHER" id="PTHR33204:SF29">
    <property type="entry name" value="TRANSCRIPTIONAL REGULATOR"/>
    <property type="match status" value="1"/>
</dbReference>
<reference evidence="6 7" key="1">
    <citation type="submission" date="2015-08" db="EMBL/GenBank/DDBJ databases">
        <authorList>
            <person name="Babu N.S."/>
            <person name="Beckwith C.J."/>
            <person name="Beseler K.G."/>
            <person name="Brison A."/>
            <person name="Carone J.V."/>
            <person name="Caskin T.P."/>
            <person name="Diamond M."/>
            <person name="Durham M.E."/>
            <person name="Foxe J.M."/>
            <person name="Go M."/>
            <person name="Henderson B.A."/>
            <person name="Jones I.B."/>
            <person name="McGettigan J.A."/>
            <person name="Micheletti S.J."/>
            <person name="Nasrallah M.E."/>
            <person name="Ortiz D."/>
            <person name="Piller C.R."/>
            <person name="Privatt S.R."/>
            <person name="Schneider S.L."/>
            <person name="Sharp S."/>
            <person name="Smith T.C."/>
            <person name="Stanton J.D."/>
            <person name="Ullery H.E."/>
            <person name="Wilson R.J."/>
            <person name="Serrano M.G."/>
            <person name="Buck G."/>
            <person name="Lee V."/>
            <person name="Wang Y."/>
            <person name="Carvalho R."/>
            <person name="Voegtly L."/>
            <person name="Shi R."/>
            <person name="Duckworth R."/>
            <person name="Johnson A."/>
            <person name="Loviza R."/>
            <person name="Walstead R."/>
            <person name="Shah Z."/>
            <person name="Kiflezghi M."/>
            <person name="Wade K."/>
            <person name="Ball S.L."/>
            <person name="Bradley K.W."/>
            <person name="Asai D.J."/>
            <person name="Bowman C.A."/>
            <person name="Russell D.A."/>
            <person name="Pope W.H."/>
            <person name="Jacobs-Sera D."/>
            <person name="Hendrix R.W."/>
            <person name="Hatfull G.F."/>
        </authorList>
    </citation>
    <scope>NUCLEOTIDE SEQUENCE [LARGE SCALE GENOMIC DNA]</scope>
    <source>
        <strain evidence="6 7">DSM 27648</strain>
    </source>
</reference>
<organism evidence="6 7">
    <name type="scientific">Labilithrix luteola</name>
    <dbReference type="NCBI Taxonomy" id="1391654"/>
    <lineage>
        <taxon>Bacteria</taxon>
        <taxon>Pseudomonadati</taxon>
        <taxon>Myxococcota</taxon>
        <taxon>Polyangia</taxon>
        <taxon>Polyangiales</taxon>
        <taxon>Labilitrichaceae</taxon>
        <taxon>Labilithrix</taxon>
    </lineage>
</organism>
<evidence type="ECO:0000256" key="4">
    <source>
        <dbReference type="SAM" id="MobiDB-lite"/>
    </source>
</evidence>
<sequence length="238" mass="26099">MEWSSARAPASGMPRMHGLGDVTTALLGRARFPALPVREECASLAATRGLLRYTFDVTRTHEKVGYSPKGKPSIYRSGDASEAPSAGDESVRAENAARGTEEVLRVLDGRWKMTILFHLFNAARPSPSPLGPPWTPSSKAGLCPLRFNAARPSPSPLGPPWFSELERSIPDVSQKMLIQQLRELEADGIVVRTVHPQVPPKVEYSLTEWGRELCPALDALLKWGAKRPKNLVPLSEET</sequence>
<keyword evidence="7" id="KW-1185">Reference proteome</keyword>
<dbReference type="KEGG" id="llu:AKJ09_06363"/>
<protein>
    <submittedName>
        <fullName evidence="6">Transcriptional regulator, HxlR family</fullName>
    </submittedName>
</protein>
<dbReference type="InterPro" id="IPR002577">
    <property type="entry name" value="HTH_HxlR"/>
</dbReference>
<feature type="domain" description="HTH hxlR-type" evidence="5">
    <location>
        <begin position="96"/>
        <end position="232"/>
    </location>
</feature>
<keyword evidence="2" id="KW-0238">DNA-binding</keyword>
<dbReference type="Pfam" id="PF01638">
    <property type="entry name" value="HxlR"/>
    <property type="match status" value="1"/>
</dbReference>
<dbReference type="Gene3D" id="1.10.10.10">
    <property type="entry name" value="Winged helix-like DNA-binding domain superfamily/Winged helix DNA-binding domain"/>
    <property type="match status" value="1"/>
</dbReference>